<dbReference type="EMBL" id="JAEINH010000007">
    <property type="protein sequence ID" value="MBI9115294.1"/>
    <property type="molecule type" value="Genomic_DNA"/>
</dbReference>
<dbReference type="PANTHER" id="PTHR30354:SF25">
    <property type="entry name" value="INNER MEMBRANE PERMEASE YGBN"/>
    <property type="match status" value="1"/>
</dbReference>
<feature type="transmembrane region" description="Helical" evidence="1">
    <location>
        <begin position="348"/>
        <end position="367"/>
    </location>
</feature>
<proteinExistence type="predicted"/>
<feature type="transmembrane region" description="Helical" evidence="1">
    <location>
        <begin position="145"/>
        <end position="167"/>
    </location>
</feature>
<feature type="transmembrane region" description="Helical" evidence="1">
    <location>
        <begin position="237"/>
        <end position="260"/>
    </location>
</feature>
<dbReference type="PIRSF" id="PIRSF002746">
    <property type="entry name" value="Gluconate_transporter"/>
    <property type="match status" value="1"/>
</dbReference>
<protein>
    <submittedName>
        <fullName evidence="2">GntP family permease</fullName>
    </submittedName>
</protein>
<dbReference type="GO" id="GO:0005886">
    <property type="term" value="C:plasma membrane"/>
    <property type="evidence" value="ECO:0007669"/>
    <property type="project" value="TreeGrafter"/>
</dbReference>
<feature type="transmembrane region" description="Helical" evidence="1">
    <location>
        <begin position="272"/>
        <end position="296"/>
    </location>
</feature>
<dbReference type="Pfam" id="PF02447">
    <property type="entry name" value="GntP_permease"/>
    <property type="match status" value="1"/>
</dbReference>
<dbReference type="RefSeq" id="WP_198733862.1">
    <property type="nucleotide sequence ID" value="NZ_JAEINH010000007.1"/>
</dbReference>
<feature type="transmembrane region" description="Helical" evidence="1">
    <location>
        <begin position="436"/>
        <end position="460"/>
    </location>
</feature>
<feature type="transmembrane region" description="Helical" evidence="1">
    <location>
        <begin position="179"/>
        <end position="200"/>
    </location>
</feature>
<evidence type="ECO:0000313" key="3">
    <source>
        <dbReference type="Proteomes" id="UP000602087"/>
    </source>
</evidence>
<feature type="transmembrane region" description="Helical" evidence="1">
    <location>
        <begin position="38"/>
        <end position="56"/>
    </location>
</feature>
<accession>A0A934I484</accession>
<feature type="transmembrane region" description="Helical" evidence="1">
    <location>
        <begin position="112"/>
        <end position="139"/>
    </location>
</feature>
<comment type="caution">
    <text evidence="2">The sequence shown here is derived from an EMBL/GenBank/DDBJ whole genome shotgun (WGS) entry which is preliminary data.</text>
</comment>
<dbReference type="NCBIfam" id="TIGR00791">
    <property type="entry name" value="gntP"/>
    <property type="match status" value="1"/>
</dbReference>
<evidence type="ECO:0000313" key="2">
    <source>
        <dbReference type="EMBL" id="MBI9115294.1"/>
    </source>
</evidence>
<feature type="transmembrane region" description="Helical" evidence="1">
    <location>
        <begin position="316"/>
        <end position="336"/>
    </location>
</feature>
<keyword evidence="1" id="KW-0812">Transmembrane</keyword>
<dbReference type="Proteomes" id="UP000602087">
    <property type="component" value="Unassembled WGS sequence"/>
</dbReference>
<feature type="transmembrane region" description="Helical" evidence="1">
    <location>
        <begin position="62"/>
        <end position="85"/>
    </location>
</feature>
<dbReference type="PANTHER" id="PTHR30354">
    <property type="entry name" value="GNT FAMILY GLUCONATE TRANSPORTER"/>
    <property type="match status" value="1"/>
</dbReference>
<keyword evidence="1" id="KW-1133">Transmembrane helix</keyword>
<sequence length="461" mass="47389">MPPEDWTQTLTAGPLLAIAAGAIVVLLVLIIKLRLHAFLALILVSVLTAFAARIPPSAVIDVITTGFGTTLGSVALLVGLGAMLGRMVETSGGAKVMADTLVSRFGEDRAPLALGVASLIFGFPIFFDAGLVVMLPIVFAVARRLGAGVLTYGLPVAGAFSVMHIFVPPHPGPVAASELLGAEPGVVILLGLVVAIPTWYVTSYLYGVWAGRRWVLPVPEILGKTDDEDAPPNPPSFGTVLALLLLPLVLIFVNTGLDLLGTAGTVDEDATWFAVGRALGSTPVALLVAVLVAAWVLGRRRGRDKNVIEKLLDSSLGPVASVILITGAGGMFGAVLRASGIGDALADVLGDLGVPVIVAGFLIATILRVAQGSATVALITAAGLIEPAVAAGDFNGFQLASIVIAVAAGSVMASHVNDSGFWLVGRFFDMDVKTTLKTWTVLETLIGLMGFAIAGLVYLVA</sequence>
<dbReference type="AlphaFoldDB" id="A0A934I484"/>
<feature type="transmembrane region" description="Helical" evidence="1">
    <location>
        <begin position="12"/>
        <end position="31"/>
    </location>
</feature>
<keyword evidence="1" id="KW-0472">Membrane</keyword>
<evidence type="ECO:0000256" key="1">
    <source>
        <dbReference type="SAM" id="Phobius"/>
    </source>
</evidence>
<reference evidence="2" key="1">
    <citation type="submission" date="2020-12" db="EMBL/GenBank/DDBJ databases">
        <title>Sanguibacter suaedae sp. nov., isolated from Suaeda aralocaspica.</title>
        <authorList>
            <person name="Ma Q."/>
        </authorList>
    </citation>
    <scope>NUCLEOTIDE SEQUENCE</scope>
    <source>
        <strain evidence="2">YZGR15</strain>
    </source>
</reference>
<organism evidence="2 3">
    <name type="scientific">Sanguibacter suaedae</name>
    <dbReference type="NCBI Taxonomy" id="2795737"/>
    <lineage>
        <taxon>Bacteria</taxon>
        <taxon>Bacillati</taxon>
        <taxon>Actinomycetota</taxon>
        <taxon>Actinomycetes</taxon>
        <taxon>Micrococcales</taxon>
        <taxon>Sanguibacteraceae</taxon>
        <taxon>Sanguibacter</taxon>
    </lineage>
</organism>
<gene>
    <name evidence="2" type="ORF">JAV76_09755</name>
</gene>
<dbReference type="InterPro" id="IPR003474">
    <property type="entry name" value="Glcn_transporter"/>
</dbReference>
<feature type="transmembrane region" description="Helical" evidence="1">
    <location>
        <begin position="399"/>
        <end position="416"/>
    </location>
</feature>
<name>A0A934I484_9MICO</name>
<dbReference type="GO" id="GO:0015128">
    <property type="term" value="F:gluconate transmembrane transporter activity"/>
    <property type="evidence" value="ECO:0007669"/>
    <property type="project" value="InterPro"/>
</dbReference>
<keyword evidence="3" id="KW-1185">Reference proteome</keyword>